<name>A0A927J9B1_9ACTN</name>
<dbReference type="AlphaFoldDB" id="A0A927J9B1"/>
<comment type="caution">
    <text evidence="1">The sequence shown here is derived from an EMBL/GenBank/DDBJ whole genome shotgun (WGS) entry which is preliminary data.</text>
</comment>
<evidence type="ECO:0000313" key="1">
    <source>
        <dbReference type="EMBL" id="MBD8504895.1"/>
    </source>
</evidence>
<accession>A0A927J9B1</accession>
<organism evidence="1 2">
    <name type="scientific">Lolliginicoccus lacisalsi</name>
    <dbReference type="NCBI Taxonomy" id="2742202"/>
    <lineage>
        <taxon>Bacteria</taxon>
        <taxon>Bacillati</taxon>
        <taxon>Actinomycetota</taxon>
        <taxon>Actinomycetes</taxon>
        <taxon>Mycobacteriales</taxon>
        <taxon>Hoyosellaceae</taxon>
        <taxon>Lolliginicoccus</taxon>
    </lineage>
</organism>
<dbReference type="InterPro" id="IPR027417">
    <property type="entry name" value="P-loop_NTPase"/>
</dbReference>
<proteinExistence type="predicted"/>
<dbReference type="Proteomes" id="UP000642993">
    <property type="component" value="Unassembled WGS sequence"/>
</dbReference>
<dbReference type="SUPFAM" id="SSF52540">
    <property type="entry name" value="P-loop containing nucleoside triphosphate hydrolases"/>
    <property type="match status" value="1"/>
</dbReference>
<dbReference type="SUPFAM" id="SSF46785">
    <property type="entry name" value="Winged helix' DNA-binding domain"/>
    <property type="match status" value="1"/>
</dbReference>
<gene>
    <name evidence="1" type="ORF">HT102_00140</name>
</gene>
<protein>
    <submittedName>
        <fullName evidence="1">MarR family transcriptional regulator</fullName>
    </submittedName>
</protein>
<dbReference type="InterPro" id="IPR036390">
    <property type="entry name" value="WH_DNA-bd_sf"/>
</dbReference>
<dbReference type="RefSeq" id="WP_192037397.1">
    <property type="nucleotide sequence ID" value="NZ_JACYWE010000001.1"/>
</dbReference>
<evidence type="ECO:0000313" key="2">
    <source>
        <dbReference type="Proteomes" id="UP000642993"/>
    </source>
</evidence>
<sequence length="374" mass="39803">MSRPVQAPLHPVHNPRTAPLPHLEQVTAGHGALISRVRSRIETASRSGTRAHTLLRGPWGSGKTHILAVATGQALGNEQVASRVALAWISDDALPISSYPDLLHEAITTLGPENAGEARAARLAASVSDLEDLLAAIVGRRLLVLVAEHIDVLFERIGGAGARALRGFVETHGRTLVLASATRLVPALSSRAEPWYGNLDIDTIPPLDPAEATSLLRHRAALAGDQPLGAWLGTEQAATAVRAVHRAIGGSPRAWQIIGDTARPSTLGQPAATISKLLDTCSPHYQHELLGLANTERQLLLGLARAPGPVTVGELADNAGLTANTAAVTLRRLAESSWVRGGKLPGEDQRRTYYQFTDPMLAAYLLWRDTPGKR</sequence>
<dbReference type="Gene3D" id="1.10.10.10">
    <property type="entry name" value="Winged helix-like DNA-binding domain superfamily/Winged helix DNA-binding domain"/>
    <property type="match status" value="1"/>
</dbReference>
<reference evidence="1" key="1">
    <citation type="submission" date="2020-09" db="EMBL/GenBank/DDBJ databases">
        <title>Hoyosella lacisalsi sp. nov., a halotolerant actinobacterium isolated from soil of Lake Gudzhirganskoe.</title>
        <authorList>
            <person name="Yang Q."/>
            <person name="Guo P.Y."/>
            <person name="Liu S.W."/>
            <person name="Li F.N."/>
            <person name="Sun C.H."/>
        </authorList>
    </citation>
    <scope>NUCLEOTIDE SEQUENCE</scope>
    <source>
        <strain evidence="1">G463</strain>
    </source>
</reference>
<keyword evidence="2" id="KW-1185">Reference proteome</keyword>
<dbReference type="InterPro" id="IPR036388">
    <property type="entry name" value="WH-like_DNA-bd_sf"/>
</dbReference>
<dbReference type="EMBL" id="JACYWE010000001">
    <property type="protein sequence ID" value="MBD8504895.1"/>
    <property type="molecule type" value="Genomic_DNA"/>
</dbReference>